<evidence type="ECO:0000313" key="1">
    <source>
        <dbReference type="EMBL" id="GAH96782.1"/>
    </source>
</evidence>
<gene>
    <name evidence="1" type="ORF">S03H2_72038</name>
</gene>
<dbReference type="AlphaFoldDB" id="X1JRS3"/>
<organism evidence="1">
    <name type="scientific">marine sediment metagenome</name>
    <dbReference type="NCBI Taxonomy" id="412755"/>
    <lineage>
        <taxon>unclassified sequences</taxon>
        <taxon>metagenomes</taxon>
        <taxon>ecological metagenomes</taxon>
    </lineage>
</organism>
<proteinExistence type="predicted"/>
<sequence>KTPLPLYVYESRFNITISALIMGLPSTEYGH</sequence>
<dbReference type="EMBL" id="BARU01048491">
    <property type="protein sequence ID" value="GAH96782.1"/>
    <property type="molecule type" value="Genomic_DNA"/>
</dbReference>
<feature type="non-terminal residue" evidence="1">
    <location>
        <position position="1"/>
    </location>
</feature>
<reference evidence="1" key="1">
    <citation type="journal article" date="2014" name="Front. Microbiol.">
        <title>High frequency of phylogenetically diverse reductive dehalogenase-homologous genes in deep subseafloor sedimentary metagenomes.</title>
        <authorList>
            <person name="Kawai M."/>
            <person name="Futagami T."/>
            <person name="Toyoda A."/>
            <person name="Takaki Y."/>
            <person name="Nishi S."/>
            <person name="Hori S."/>
            <person name="Arai W."/>
            <person name="Tsubouchi T."/>
            <person name="Morono Y."/>
            <person name="Uchiyama I."/>
            <person name="Ito T."/>
            <person name="Fujiyama A."/>
            <person name="Inagaki F."/>
            <person name="Takami H."/>
        </authorList>
    </citation>
    <scope>NUCLEOTIDE SEQUENCE</scope>
    <source>
        <strain evidence="1">Expedition CK06-06</strain>
    </source>
</reference>
<accession>X1JRS3</accession>
<protein>
    <submittedName>
        <fullName evidence="1">Uncharacterized protein</fullName>
    </submittedName>
</protein>
<name>X1JRS3_9ZZZZ</name>
<comment type="caution">
    <text evidence="1">The sequence shown here is derived from an EMBL/GenBank/DDBJ whole genome shotgun (WGS) entry which is preliminary data.</text>
</comment>